<evidence type="ECO:0008006" key="3">
    <source>
        <dbReference type="Google" id="ProtNLM"/>
    </source>
</evidence>
<reference evidence="2" key="1">
    <citation type="submission" date="2020-09" db="EMBL/GenBank/DDBJ databases">
        <title>Whole genome shotgun sequence of Streptomyces cinnamonensis NBRC 15873.</title>
        <authorList>
            <person name="Komaki H."/>
            <person name="Tamura T."/>
        </authorList>
    </citation>
    <scope>NUCLEOTIDE SEQUENCE [LARGE SCALE GENOMIC DNA]</scope>
    <source>
        <strain evidence="2">NBRC 15873</strain>
    </source>
</reference>
<dbReference type="Gene3D" id="1.25.10.10">
    <property type="entry name" value="Leucine-rich Repeat Variant"/>
    <property type="match status" value="2"/>
</dbReference>
<dbReference type="Pfam" id="PF01816">
    <property type="entry name" value="LRV"/>
    <property type="match status" value="1"/>
</dbReference>
<dbReference type="InterPro" id="IPR011989">
    <property type="entry name" value="ARM-like"/>
</dbReference>
<comment type="caution">
    <text evidence="1">The sequence shown here is derived from an EMBL/GenBank/DDBJ whole genome shotgun (WGS) entry which is preliminary data.</text>
</comment>
<dbReference type="InterPro" id="IPR016024">
    <property type="entry name" value="ARM-type_fold"/>
</dbReference>
<dbReference type="InterPro" id="IPR004830">
    <property type="entry name" value="LRR_variant"/>
</dbReference>
<evidence type="ECO:0000313" key="1">
    <source>
        <dbReference type="EMBL" id="GHI17550.1"/>
    </source>
</evidence>
<name>A0ABQ3NXQ8_STRVG</name>
<keyword evidence="2" id="KW-1185">Reference proteome</keyword>
<dbReference type="SUPFAM" id="SSF48371">
    <property type="entry name" value="ARM repeat"/>
    <property type="match status" value="2"/>
</dbReference>
<sequence>MSGDMELPIATAKARRNILRGVARNAATPEHVLHRLMRTPWGAKQIAGRRERMSVQLATALMETGTSEVAAALGGNRHLPAPIRWQLAAHTDAEVRKAAVRRFAWPPTKPGCEVPITLLTHLAADPDPHVRSEVAAHGDTPDDVRTRLASDPVVEVRSAVATWWTRPAADVHRALLSDTESSVRKAAASPWHPVPPADLHMALLADPATRSLVAAHVRLTAELAVELARDPDEDVRAAVAGNPHLPQALCDELATEHSAAVRFSLLVSRHTPAETRTRLYEEVLAGAEEDDEWFVTDGLLSTAWMGHYLRWLAQAAVEEKLTLVDSPLAFLRYGVASCAGSLPEEAAEHLLNDPDPYVQKIAALYANSPSAAHLERIVWEHGDHRKIHPGILGRPDFPRQAYQRFATSENPQLRAAAAAATLPTDILGKLAVDDAPEVRAAAASNPSLPLHCLPPLLADEQRNVAEEAGTSPRMPVEWMEALLSAEGIA</sequence>
<evidence type="ECO:0000313" key="2">
    <source>
        <dbReference type="Proteomes" id="UP000660554"/>
    </source>
</evidence>
<dbReference type="Proteomes" id="UP000660554">
    <property type="component" value="Unassembled WGS sequence"/>
</dbReference>
<organism evidence="1 2">
    <name type="scientific">Streptomyces virginiae</name>
    <name type="common">Streptomyces cinnamonensis</name>
    <dbReference type="NCBI Taxonomy" id="1961"/>
    <lineage>
        <taxon>Bacteria</taxon>
        <taxon>Bacillati</taxon>
        <taxon>Actinomycetota</taxon>
        <taxon>Actinomycetes</taxon>
        <taxon>Kitasatosporales</taxon>
        <taxon>Streptomycetaceae</taxon>
        <taxon>Streptomyces</taxon>
    </lineage>
</organism>
<dbReference type="EMBL" id="BNDV01000017">
    <property type="protein sequence ID" value="GHI17550.1"/>
    <property type="molecule type" value="Genomic_DNA"/>
</dbReference>
<gene>
    <name evidence="1" type="ORF">Scinn_70130</name>
</gene>
<accession>A0ABQ3NXQ8</accession>
<protein>
    <recommendedName>
        <fullName evidence="3">Mucin-2</fullName>
    </recommendedName>
</protein>
<proteinExistence type="predicted"/>